<evidence type="ECO:0000256" key="7">
    <source>
        <dbReference type="SAM" id="Phobius"/>
    </source>
</evidence>
<accession>A0A3N1D5G1</accession>
<comment type="catalytic activity">
    <reaction evidence="1">
        <text>ATP + protein L-histidine = ADP + protein N-phospho-L-histidine.</text>
        <dbReference type="EC" id="2.7.13.3"/>
    </reaction>
</comment>
<evidence type="ECO:0000256" key="5">
    <source>
        <dbReference type="ARBA" id="ARBA00022777"/>
    </source>
</evidence>
<feature type="domain" description="Histidine kinase/HSP90-like ATPase" evidence="8">
    <location>
        <begin position="487"/>
        <end position="597"/>
    </location>
</feature>
<keyword evidence="7" id="KW-1133">Transmembrane helix</keyword>
<evidence type="ECO:0000256" key="2">
    <source>
        <dbReference type="ARBA" id="ARBA00012438"/>
    </source>
</evidence>
<dbReference type="Pfam" id="PF02518">
    <property type="entry name" value="HATPase_c"/>
    <property type="match status" value="1"/>
</dbReference>
<feature type="transmembrane region" description="Helical" evidence="7">
    <location>
        <begin position="281"/>
        <end position="303"/>
    </location>
</feature>
<dbReference type="PANTHER" id="PTHR45436">
    <property type="entry name" value="SENSOR HISTIDINE KINASE YKOH"/>
    <property type="match status" value="1"/>
</dbReference>
<evidence type="ECO:0000313" key="9">
    <source>
        <dbReference type="EMBL" id="ROO88720.1"/>
    </source>
</evidence>
<keyword evidence="10" id="KW-1185">Reference proteome</keyword>
<dbReference type="OrthoDB" id="3845898at2"/>
<keyword evidence="7" id="KW-0472">Membrane</keyword>
<gene>
    <name evidence="9" type="ORF">EDD29_6399</name>
</gene>
<dbReference type="Pfam" id="PF08376">
    <property type="entry name" value="NIT"/>
    <property type="match status" value="1"/>
</dbReference>
<feature type="compositionally biased region" description="Basic and acidic residues" evidence="6">
    <location>
        <begin position="702"/>
        <end position="718"/>
    </location>
</feature>
<dbReference type="GO" id="GO:0000160">
    <property type="term" value="P:phosphorelay signal transduction system"/>
    <property type="evidence" value="ECO:0007669"/>
    <property type="project" value="TreeGrafter"/>
</dbReference>
<dbReference type="InterPro" id="IPR003594">
    <property type="entry name" value="HATPase_dom"/>
</dbReference>
<dbReference type="InterPro" id="IPR013587">
    <property type="entry name" value="Nitrate/nitrite_sensing"/>
</dbReference>
<evidence type="ECO:0000256" key="6">
    <source>
        <dbReference type="SAM" id="MobiDB-lite"/>
    </source>
</evidence>
<dbReference type="SUPFAM" id="SSF55874">
    <property type="entry name" value="ATPase domain of HSP90 chaperone/DNA topoisomerase II/histidine kinase"/>
    <property type="match status" value="1"/>
</dbReference>
<keyword evidence="3" id="KW-0597">Phosphoprotein</keyword>
<keyword evidence="4" id="KW-0808">Transferase</keyword>
<dbReference type="Gene3D" id="3.30.565.10">
    <property type="entry name" value="Histidine kinase-like ATPase, C-terminal domain"/>
    <property type="match status" value="1"/>
</dbReference>
<name>A0A3N1D5G1_9ACTN</name>
<keyword evidence="7" id="KW-0812">Transmembrane</keyword>
<dbReference type="InterPro" id="IPR036890">
    <property type="entry name" value="HATPase_C_sf"/>
</dbReference>
<feature type="compositionally biased region" description="Acidic residues" evidence="6">
    <location>
        <begin position="677"/>
        <end position="686"/>
    </location>
</feature>
<evidence type="ECO:0000313" key="10">
    <source>
        <dbReference type="Proteomes" id="UP000272400"/>
    </source>
</evidence>
<dbReference type="GO" id="GO:0004673">
    <property type="term" value="F:protein histidine kinase activity"/>
    <property type="evidence" value="ECO:0007669"/>
    <property type="project" value="UniProtKB-EC"/>
</dbReference>
<dbReference type="AlphaFoldDB" id="A0A3N1D5G1"/>
<dbReference type="SMART" id="SM00387">
    <property type="entry name" value="HATPase_c"/>
    <property type="match status" value="1"/>
</dbReference>
<keyword evidence="5 9" id="KW-0418">Kinase</keyword>
<evidence type="ECO:0000256" key="4">
    <source>
        <dbReference type="ARBA" id="ARBA00022679"/>
    </source>
</evidence>
<evidence type="ECO:0000259" key="8">
    <source>
        <dbReference type="SMART" id="SM00387"/>
    </source>
</evidence>
<dbReference type="GO" id="GO:0005886">
    <property type="term" value="C:plasma membrane"/>
    <property type="evidence" value="ECO:0007669"/>
    <property type="project" value="TreeGrafter"/>
</dbReference>
<dbReference type="RefSeq" id="WP_123667926.1">
    <property type="nucleotide sequence ID" value="NZ_RJKE01000001.1"/>
</dbReference>
<feature type="compositionally biased region" description="Low complexity" evidence="6">
    <location>
        <begin position="603"/>
        <end position="612"/>
    </location>
</feature>
<dbReference type="InterPro" id="IPR050428">
    <property type="entry name" value="TCS_sensor_his_kinase"/>
</dbReference>
<dbReference type="EC" id="2.7.13.3" evidence="2"/>
<dbReference type="Proteomes" id="UP000272400">
    <property type="component" value="Unassembled WGS sequence"/>
</dbReference>
<feature type="compositionally biased region" description="Low complexity" evidence="6">
    <location>
        <begin position="620"/>
        <end position="638"/>
    </location>
</feature>
<dbReference type="PANTHER" id="PTHR45436:SF5">
    <property type="entry name" value="SENSOR HISTIDINE KINASE TRCS"/>
    <property type="match status" value="1"/>
</dbReference>
<protein>
    <recommendedName>
        <fullName evidence="2">histidine kinase</fullName>
        <ecNumber evidence="2">2.7.13.3</ecNumber>
    </recommendedName>
</protein>
<sequence length="718" mass="77402">MILLWAFAATTTLTAALKKFDFDTQYDNMGLQTAAVLDAIQKERTAAADHSPKFAEQTQYTDGTVTAFRTAAFSEETQDAMDDLSKTQVSALDDAFGTLTGLRGKVAADASSVQIIDEYSTIVDTVIQLLSGMVSVDDVSAYRNSNAVIHVLSSHDLMLREAALIGALPTGGKLDNAGRMAFSGWADSRDKFFRLGIATLDEDLRAKVTEFADSEPFGRYVQLEGQIRNGGINAGKTGATSAQWQQAVANVEPAWYANMGAVSVMLDEQIAPVGDQIMLRFYAAGGIGLIAVIASLLLSVRFARSMTGDLRVLERAAHTLADERLPEVVARLRAGENIDVSLAEQPLPGGARTKEVGSVADAFATVQHTAVDVAIGEARLRRSIGRVFVNLSWRSQGLLQRQLQLLDTMERRASSPEELDDLFKLDHLTTRMRRHAEGLVILSGEPTVRAFDHPVPIEDVVRAAIGEVEDYTRVEPAVARSSSVTGAVVADVIHLLAELIENATVFSPPGTEVLVKAEAVANGLAVEVIDRGLGLYPDQLAELNRRLAEPPEFDLADSDRLGLFVVARLAARHGIRVALQPSAYGGTTAVVLIPSGLTVQDAPSRPAVNAPRSAPPPSPAVMAAPERRPVPLAAPARAADNRFEPDATPEQAGRLPRRRKQQSMAPQLRTETTPPPVEDDFEEPDPESSRALMSSLQYGWARGRDGQGDDPTDERNRP</sequence>
<organism evidence="9 10">
    <name type="scientific">Actinocorallia herbida</name>
    <dbReference type="NCBI Taxonomy" id="58109"/>
    <lineage>
        <taxon>Bacteria</taxon>
        <taxon>Bacillati</taxon>
        <taxon>Actinomycetota</taxon>
        <taxon>Actinomycetes</taxon>
        <taxon>Streptosporangiales</taxon>
        <taxon>Thermomonosporaceae</taxon>
        <taxon>Actinocorallia</taxon>
    </lineage>
</organism>
<evidence type="ECO:0000256" key="3">
    <source>
        <dbReference type="ARBA" id="ARBA00022553"/>
    </source>
</evidence>
<proteinExistence type="predicted"/>
<dbReference type="EMBL" id="RJKE01000001">
    <property type="protein sequence ID" value="ROO88720.1"/>
    <property type="molecule type" value="Genomic_DNA"/>
</dbReference>
<evidence type="ECO:0000256" key="1">
    <source>
        <dbReference type="ARBA" id="ARBA00000085"/>
    </source>
</evidence>
<feature type="region of interest" description="Disordered" evidence="6">
    <location>
        <begin position="603"/>
        <end position="718"/>
    </location>
</feature>
<comment type="caution">
    <text evidence="9">The sequence shown here is derived from an EMBL/GenBank/DDBJ whole genome shotgun (WGS) entry which is preliminary data.</text>
</comment>
<reference evidence="9 10" key="1">
    <citation type="submission" date="2018-11" db="EMBL/GenBank/DDBJ databases">
        <title>Sequencing the genomes of 1000 actinobacteria strains.</title>
        <authorList>
            <person name="Klenk H.-P."/>
        </authorList>
    </citation>
    <scope>NUCLEOTIDE SEQUENCE [LARGE SCALE GENOMIC DNA]</scope>
    <source>
        <strain evidence="9 10">DSM 44254</strain>
    </source>
</reference>